<sequence length="371" mass="42377">MKIYGREHMARRTILIIDDVEFNRRAAEGVLRDEYDLIQAGSAKEALAILESTVPDLILLDIVMPEMDGYEAIGVIKSKNAWKGIPVIFLTGNSDTVSEVRGLDLGAADFITKPFVAAVMKRRIKTQLELYDYEHHLEELVDEKVKEIEKMQDLLSVGFAELVECRDGVTGGHIKNTSIYFTAFINELRKVPKYKNDLTEDFVRSAIRSAPLHDIGKIAISDDVLRKASPLDNDEFDYMKSHTVIGGQTFRKIRNQVMDNYFISTAEEMALYHHERWNGKGYPYGLSGEEIPLSARIMSIVDVYDALTSKRPYKEPYSHEKSMAIIVEGRGQFFDPDLVDEFIKISPIISECLKQKEKLRQDYMGETRVYE</sequence>
<feature type="domain" description="HD-GYP" evidence="5">
    <location>
        <begin position="148"/>
        <end position="358"/>
    </location>
</feature>
<evidence type="ECO:0000259" key="4">
    <source>
        <dbReference type="PROSITE" id="PS50110"/>
    </source>
</evidence>
<dbReference type="PROSITE" id="PS51832">
    <property type="entry name" value="HD_GYP"/>
    <property type="match status" value="1"/>
</dbReference>
<evidence type="ECO:0000256" key="3">
    <source>
        <dbReference type="PROSITE-ProRule" id="PRU00169"/>
    </source>
</evidence>
<dbReference type="Pfam" id="PF00072">
    <property type="entry name" value="Response_reg"/>
    <property type="match status" value="1"/>
</dbReference>
<dbReference type="InterPro" id="IPR037522">
    <property type="entry name" value="HD_GYP_dom"/>
</dbReference>
<dbReference type="STRING" id="483218.BACPEC_02796"/>
<keyword evidence="7" id="KW-1185">Reference proteome</keyword>
<dbReference type="GO" id="GO:0000160">
    <property type="term" value="P:phosphorelay signal transduction system"/>
    <property type="evidence" value="ECO:0007669"/>
    <property type="project" value="InterPro"/>
</dbReference>
<dbReference type="InterPro" id="IPR001789">
    <property type="entry name" value="Sig_transdc_resp-reg_receiver"/>
</dbReference>
<evidence type="ECO:0000256" key="2">
    <source>
        <dbReference type="ARBA" id="ARBA00024867"/>
    </source>
</evidence>
<protein>
    <recommendedName>
        <fullName evidence="1">Stage 0 sporulation protein A homolog</fullName>
    </recommendedName>
</protein>
<evidence type="ECO:0000256" key="1">
    <source>
        <dbReference type="ARBA" id="ARBA00018672"/>
    </source>
</evidence>
<proteinExistence type="predicted"/>
<dbReference type="Gene3D" id="1.10.3210.10">
    <property type="entry name" value="Hypothetical protein af1432"/>
    <property type="match status" value="1"/>
</dbReference>
<dbReference type="SUPFAM" id="SSF109604">
    <property type="entry name" value="HD-domain/PDEase-like"/>
    <property type="match status" value="1"/>
</dbReference>
<dbReference type="AlphaFoldDB" id="B7AVP8"/>
<gene>
    <name evidence="6" type="ORF">BACPEC_02796</name>
</gene>
<dbReference type="SMART" id="SM00448">
    <property type="entry name" value="REC"/>
    <property type="match status" value="1"/>
</dbReference>
<dbReference type="HOGENOM" id="CLU_000445_92_10_9"/>
<feature type="domain" description="Response regulatory" evidence="4">
    <location>
        <begin position="13"/>
        <end position="128"/>
    </location>
</feature>
<feature type="modified residue" description="4-aspartylphosphate" evidence="3">
    <location>
        <position position="61"/>
    </location>
</feature>
<dbReference type="EMBL" id="ABVQ01000037">
    <property type="protein sequence ID" value="EEC56289.1"/>
    <property type="molecule type" value="Genomic_DNA"/>
</dbReference>
<organism evidence="6 7">
    <name type="scientific">[Bacteroides] pectinophilus ATCC 43243</name>
    <dbReference type="NCBI Taxonomy" id="483218"/>
    <lineage>
        <taxon>Bacteria</taxon>
        <taxon>Bacillati</taxon>
        <taxon>Bacillota</taxon>
        <taxon>Clostridia</taxon>
        <taxon>Eubacteriales</taxon>
    </lineage>
</organism>
<reference evidence="6 7" key="2">
    <citation type="submission" date="2008-11" db="EMBL/GenBank/DDBJ databases">
        <authorList>
            <person name="Fulton L."/>
            <person name="Clifton S."/>
            <person name="Fulton B."/>
            <person name="Xu J."/>
            <person name="Minx P."/>
            <person name="Pepin K.H."/>
            <person name="Johnson M."/>
            <person name="Bhonagiri V."/>
            <person name="Nash W.E."/>
            <person name="Mardis E.R."/>
            <person name="Wilson R.K."/>
        </authorList>
    </citation>
    <scope>NUCLEOTIDE SEQUENCE [LARGE SCALE GENOMIC DNA]</scope>
    <source>
        <strain evidence="6 7">ATCC 43243</strain>
    </source>
</reference>
<dbReference type="PANTHER" id="PTHR45228">
    <property type="entry name" value="CYCLIC DI-GMP PHOSPHODIESTERASE TM_0186-RELATED"/>
    <property type="match status" value="1"/>
</dbReference>
<dbReference type="InterPro" id="IPR052020">
    <property type="entry name" value="Cyclic_di-GMP/3'3'-cGAMP_PDE"/>
</dbReference>
<name>B7AVP8_9FIRM</name>
<dbReference type="InterPro" id="IPR011006">
    <property type="entry name" value="CheY-like_superfamily"/>
</dbReference>
<evidence type="ECO:0000313" key="6">
    <source>
        <dbReference type="EMBL" id="EEC56289.1"/>
    </source>
</evidence>
<dbReference type="SMART" id="SM00471">
    <property type="entry name" value="HDc"/>
    <property type="match status" value="1"/>
</dbReference>
<reference evidence="6 7" key="1">
    <citation type="submission" date="2008-11" db="EMBL/GenBank/DDBJ databases">
        <title>Draft genome sequence of Bacteroides pectinophilus (ATCC 43243).</title>
        <authorList>
            <person name="Sudarsanam P."/>
            <person name="Ley R."/>
            <person name="Guruge J."/>
            <person name="Turnbaugh P.J."/>
            <person name="Mahowald M."/>
            <person name="Liep D."/>
            <person name="Gordon J."/>
        </authorList>
    </citation>
    <scope>NUCLEOTIDE SEQUENCE [LARGE SCALE GENOMIC DNA]</scope>
    <source>
        <strain evidence="6 7">ATCC 43243</strain>
    </source>
</reference>
<dbReference type="Gene3D" id="3.40.50.2300">
    <property type="match status" value="1"/>
</dbReference>
<dbReference type="Proteomes" id="UP000003136">
    <property type="component" value="Unassembled WGS sequence"/>
</dbReference>
<dbReference type="eggNOG" id="COG3437">
    <property type="taxonomic scope" value="Bacteria"/>
</dbReference>
<dbReference type="Pfam" id="PF13487">
    <property type="entry name" value="HD_5"/>
    <property type="match status" value="1"/>
</dbReference>
<keyword evidence="3" id="KW-0597">Phosphoprotein</keyword>
<dbReference type="SUPFAM" id="SSF52172">
    <property type="entry name" value="CheY-like"/>
    <property type="match status" value="1"/>
</dbReference>
<comment type="caution">
    <text evidence="6">The sequence shown here is derived from an EMBL/GenBank/DDBJ whole genome shotgun (WGS) entry which is preliminary data.</text>
</comment>
<comment type="function">
    <text evidence="2">May play the central regulatory role in sporulation. It may be an element of the effector pathway responsible for the activation of sporulation genes in response to nutritional stress. Spo0A may act in concert with spo0H (a sigma factor) to control the expression of some genes that are critical to the sporulation process.</text>
</comment>
<evidence type="ECO:0000313" key="7">
    <source>
        <dbReference type="Proteomes" id="UP000003136"/>
    </source>
</evidence>
<evidence type="ECO:0000259" key="5">
    <source>
        <dbReference type="PROSITE" id="PS51832"/>
    </source>
</evidence>
<dbReference type="PANTHER" id="PTHR45228:SF5">
    <property type="entry name" value="CYCLIC DI-GMP PHOSPHODIESTERASE VC_1348-RELATED"/>
    <property type="match status" value="1"/>
</dbReference>
<dbReference type="InterPro" id="IPR003607">
    <property type="entry name" value="HD/PDEase_dom"/>
</dbReference>
<dbReference type="PROSITE" id="PS50110">
    <property type="entry name" value="RESPONSE_REGULATORY"/>
    <property type="match status" value="1"/>
</dbReference>
<accession>B7AVP8</accession>
<dbReference type="CDD" id="cd00077">
    <property type="entry name" value="HDc"/>
    <property type="match status" value="1"/>
</dbReference>